<organism evidence="3 4">
    <name type="scientific">Eiseniibacteriota bacterium</name>
    <dbReference type="NCBI Taxonomy" id="2212470"/>
    <lineage>
        <taxon>Bacteria</taxon>
        <taxon>Candidatus Eiseniibacteriota</taxon>
    </lineage>
</organism>
<reference evidence="3" key="1">
    <citation type="submission" date="2020-04" db="EMBL/GenBank/DDBJ databases">
        <authorList>
            <person name="Zhang T."/>
        </authorList>
    </citation>
    <scope>NUCLEOTIDE SEQUENCE</scope>
    <source>
        <strain evidence="3">HKST-UBA01</strain>
    </source>
</reference>
<gene>
    <name evidence="3" type="ORF">KC729_11445</name>
</gene>
<reference evidence="3" key="2">
    <citation type="journal article" date="2021" name="Microbiome">
        <title>Successional dynamics and alternative stable states in a saline activated sludge microbial community over 9 years.</title>
        <authorList>
            <person name="Wang Y."/>
            <person name="Ye J."/>
            <person name="Ju F."/>
            <person name="Liu L."/>
            <person name="Boyd J.A."/>
            <person name="Deng Y."/>
            <person name="Parks D.H."/>
            <person name="Jiang X."/>
            <person name="Yin X."/>
            <person name="Woodcroft B.J."/>
            <person name="Tyson G.W."/>
            <person name="Hugenholtz P."/>
            <person name="Polz M.F."/>
            <person name="Zhang T."/>
        </authorList>
    </citation>
    <scope>NUCLEOTIDE SEQUENCE</scope>
    <source>
        <strain evidence="3">HKST-UBA01</strain>
    </source>
</reference>
<dbReference type="AlphaFoldDB" id="A0A956RPX0"/>
<proteinExistence type="predicted"/>
<evidence type="ECO:0000259" key="2">
    <source>
        <dbReference type="Pfam" id="PF13860"/>
    </source>
</evidence>
<dbReference type="Pfam" id="PF13860">
    <property type="entry name" value="FlgD_ig"/>
    <property type="match status" value="1"/>
</dbReference>
<evidence type="ECO:0000313" key="3">
    <source>
        <dbReference type="EMBL" id="MCA9728290.1"/>
    </source>
</evidence>
<evidence type="ECO:0000313" key="4">
    <source>
        <dbReference type="Proteomes" id="UP000697710"/>
    </source>
</evidence>
<feature type="region of interest" description="Disordered" evidence="1">
    <location>
        <begin position="122"/>
        <end position="154"/>
    </location>
</feature>
<feature type="region of interest" description="Disordered" evidence="1">
    <location>
        <begin position="595"/>
        <end position="615"/>
    </location>
</feature>
<accession>A0A956RPX0</accession>
<dbReference type="Gene3D" id="2.60.40.4070">
    <property type="match status" value="1"/>
</dbReference>
<evidence type="ECO:0000256" key="1">
    <source>
        <dbReference type="SAM" id="MobiDB-lite"/>
    </source>
</evidence>
<name>A0A956RPX0_UNCEI</name>
<protein>
    <submittedName>
        <fullName evidence="3">T9SS type A sorting domain-containing protein</fullName>
    </submittedName>
</protein>
<dbReference type="Proteomes" id="UP000697710">
    <property type="component" value="Unassembled WGS sequence"/>
</dbReference>
<dbReference type="EMBL" id="JAGQHR010000343">
    <property type="protein sequence ID" value="MCA9728290.1"/>
    <property type="molecule type" value="Genomic_DNA"/>
</dbReference>
<dbReference type="InterPro" id="IPR025965">
    <property type="entry name" value="FlgD/Vpr_Ig-like"/>
</dbReference>
<feature type="compositionally biased region" description="Polar residues" evidence="1">
    <location>
        <begin position="135"/>
        <end position="146"/>
    </location>
</feature>
<feature type="domain" description="FlgD/Vpr Ig-like" evidence="2">
    <location>
        <begin position="577"/>
        <end position="625"/>
    </location>
</feature>
<comment type="caution">
    <text evidence="3">The sequence shown here is derived from an EMBL/GenBank/DDBJ whole genome shotgun (WGS) entry which is preliminary data.</text>
</comment>
<dbReference type="InterPro" id="IPR026444">
    <property type="entry name" value="Secre_tail"/>
</dbReference>
<dbReference type="NCBIfam" id="TIGR04183">
    <property type="entry name" value="Por_Secre_tail"/>
    <property type="match status" value="1"/>
</dbReference>
<sequence>MGTYGGTFRWMTNRALLVTTILVGGVMGGSLLPVAAVAGVGSIDVGDPTQDGEVTITIFIGVDANGTHGIPVTKTIKIKGSWDADRKAKEIRKKIKTEVQRNGATVGGTGTTVSVTNNTAAWPVDVTKSKDSTGEADTTQSSSEGNPSAPPEDISYRTRLKLEGVPVGGLITVGADDLVMTVPTGGMSIPEIYTMWQGVFGGTIQSEGLVLPPRVHSSALPYSKSYQYEVTDPGLQISIQQENEFPARDVMGGDCRLTVTDHGTLGFYDGTLENGTGFVYPEEGQNQLYLGGVWLGLGPEEVLNRDYDDDPSPDWEVSTDPLGFPSYEQLPNYAHALTAISRAQHPDGTDVTTRLTAATITLRDDLDDFVLLTVRHDCVGPRVLTGAYSGIFLDLDINGSFDDDFGSVVDAGDLVYLTGAQPGDPFIGLAVARTSADCSHELPVHASLIPNPVYVWPNQYIADADKYGFLSGSDPEYQITDAPEPGDYSVVASVGPFDLAPGDSREVQFVLVGGATLDEMLANLETAQSIVCDGGMLPAGVEDDSAVSADGLTIAAFPNPTVGPTRLSYQLSERGPVSIDVFDSAGRRVRAIESGDRPAGRNELQWDGRDDRGRTVPTGTYFARVRTPGSTGTTQITLVR</sequence>
<feature type="compositionally biased region" description="Basic and acidic residues" evidence="1">
    <location>
        <begin position="595"/>
        <end position="614"/>
    </location>
</feature>